<evidence type="ECO:0000256" key="3">
    <source>
        <dbReference type="ARBA" id="ARBA00022468"/>
    </source>
</evidence>
<evidence type="ECO:0000256" key="2">
    <source>
        <dbReference type="ARBA" id="ARBA00008153"/>
    </source>
</evidence>
<evidence type="ECO:0000313" key="7">
    <source>
        <dbReference type="EMBL" id="CAB3265375.1"/>
    </source>
</evidence>
<evidence type="ECO:0000256" key="1">
    <source>
        <dbReference type="ARBA" id="ARBA00004496"/>
    </source>
</evidence>
<dbReference type="InterPro" id="IPR029257">
    <property type="entry name" value="RAB3GAP2_C"/>
</dbReference>
<reference evidence="7" key="1">
    <citation type="submission" date="2020-04" db="EMBL/GenBank/DDBJ databases">
        <authorList>
            <person name="Neveu A P."/>
        </authorList>
    </citation>
    <scope>NUCLEOTIDE SEQUENCE</scope>
    <source>
        <tissue evidence="7">Whole embryo</tissue>
    </source>
</reference>
<feature type="domain" description="Rab3GAP regulatory subunit C-terminal" evidence="6">
    <location>
        <begin position="718"/>
        <end position="1265"/>
    </location>
</feature>
<comment type="subcellular location">
    <subcellularLocation>
        <location evidence="1">Cytoplasm</location>
    </subcellularLocation>
</comment>
<dbReference type="GO" id="GO:0005737">
    <property type="term" value="C:cytoplasm"/>
    <property type="evidence" value="ECO:0007669"/>
    <property type="project" value="UniProtKB-SubCell"/>
</dbReference>
<accession>A0A6F9DR45</accession>
<name>A0A6F9DR45_9ASCI</name>
<dbReference type="PANTHER" id="PTHR12472">
    <property type="entry name" value="RAB3-GAP REGULATORY DOMAIN"/>
    <property type="match status" value="1"/>
</dbReference>
<keyword evidence="4" id="KW-0963">Cytoplasm</keyword>
<evidence type="ECO:0000256" key="4">
    <source>
        <dbReference type="ARBA" id="ARBA00022490"/>
    </source>
</evidence>
<dbReference type="InterPro" id="IPR032839">
    <property type="entry name" value="RAB3GAP_N"/>
</dbReference>
<dbReference type="Pfam" id="PF14656">
    <property type="entry name" value="RAB3GAP2_C"/>
    <property type="match status" value="1"/>
</dbReference>
<organism evidence="7">
    <name type="scientific">Phallusia mammillata</name>
    <dbReference type="NCBI Taxonomy" id="59560"/>
    <lineage>
        <taxon>Eukaryota</taxon>
        <taxon>Metazoa</taxon>
        <taxon>Chordata</taxon>
        <taxon>Tunicata</taxon>
        <taxon>Ascidiacea</taxon>
        <taxon>Phlebobranchia</taxon>
        <taxon>Ascidiidae</taxon>
        <taxon>Phallusia</taxon>
    </lineage>
</organism>
<feature type="domain" description="Rab3-GAP regulatory subunit N-terminal" evidence="5">
    <location>
        <begin position="47"/>
        <end position="453"/>
    </location>
</feature>
<dbReference type="GO" id="GO:0005096">
    <property type="term" value="F:GTPase activator activity"/>
    <property type="evidence" value="ECO:0007669"/>
    <property type="project" value="UniProtKB-KW"/>
</dbReference>
<evidence type="ECO:0000259" key="5">
    <source>
        <dbReference type="Pfam" id="PF14655"/>
    </source>
</evidence>
<comment type="similarity">
    <text evidence="2">Belongs to the Rab3-GAP regulatory subunit family.</text>
</comment>
<dbReference type="InterPro" id="IPR026059">
    <property type="entry name" value="Rab3GAP2"/>
</dbReference>
<gene>
    <name evidence="7" type="primary">Rab3gap2</name>
</gene>
<proteinExistence type="evidence at transcript level"/>
<sequence>MLRKRMSNCELVLCCKINKFDEVKSFLELEGYDAQTDCMINNENKRNKCCTSVASLFSFMCFAQGTKAVFLQGTPQNNQGHFDVCWKGNVIEESDTVTSVLCLPLLSKKQSSFGDPDWVCIIIGFKSGKINFYTENGLCLMSHEFHQTPAVDIQCNTDLQFQLENRPTSESSELNILYEDVIVVINGHTLFQELRVCRTKHALASAYGTTASFSAPLTFRKLQFIGQETILSFFNRGLVSSSPFDDLQNLTINGGYNAEVSLTNPPVHEIVTSGFGPYVGFFFYPDESEFQLSHVASAVASKLKTAIYSAANSWWNWNQKDVDLNNDDQKQQITKGQPMEIAHGLPDSRRQGHSICLAPGCNWLAAVTDSFGRIILLDITDGYILRMWKGYRDAQVSFMRVFDETQKDNIKNSHNSSLFLVVFAPKRGILEVWCCIFGPRVAAFNINRTSRLLKVGHETLMPDHAVENNRMKTWCCIISIDGQISSINIPFHVALSDSSSNRARHIHLLKKINFLLHSEKPDENEILGILLKMDMSSFQQQAFEQVLKKNIVHCPTIRSCVNTILKRLTEQDQYKEEREFLRFLKHVISVLNMYEDIQQISKDSKINVDNTLRSDEMTQIQTGFENKKNVFATFYAFFDPSKKSFLHLEDANFLSVSTCLEYFSADKNGMCNMENSFGDSNKLQMIGHFLFSPSFCNGSLPANVLFVMNKFGKILDDDLLFLLFSYFVESESKMCKDLTKHSLVLLEYMKLIAVKSIEDHGEYKCTKILNLIRDNVCQEKKSTPACYMVAFVCDIFIQWLQSTGTSTCDIASFEEPLERVDDCFHVNVLLAIAHTAHVPASQINLSSLVCVSDVLQNGRGHIPELLSRALGRSEVSCKMLFSETLDVTLSEHWKEFVVFWRTHMKMRFPFCINENSLRAHCFWDKVAEWNKSPKDIHLFSDGLWILKQIKYFPRLQHGLASMAWRAFVNKKISLLSNLIEKIGRLPKDRICIKDIGINADKMTEFCQCCFELIQIFAATDSSYKSNFCQSDTAELLNGFENLRCWISINNKESIVEIAEIQPQCNLHLIYHRLCLTLILKGLVQFKIRGYKPLTQFFTSKVLHNLFSETSSSDILLCSDEKDLMYARTKVFQRILSEALKMCSIDDSIKWYENCTQYSEEIHVNENQVTVHFVEELVRCGQDTTAFKFIKLVQDETLIATKLMSLLGKRLAMYVKNLQHGAHVMILSQMPPSVSSWIKAQNILDVTHTDLESSIYLANHIISVLPETHEQYQFVALVLETLKAMSKRIDSFKEEL</sequence>
<dbReference type="Pfam" id="PF14655">
    <property type="entry name" value="RAB3GAP2_N"/>
    <property type="match status" value="1"/>
</dbReference>
<keyword evidence="3" id="KW-0343">GTPase activation</keyword>
<dbReference type="EMBL" id="LR789513">
    <property type="protein sequence ID" value="CAB3265375.1"/>
    <property type="molecule type" value="mRNA"/>
</dbReference>
<dbReference type="PANTHER" id="PTHR12472:SF0">
    <property type="entry name" value="RAB3 GTPASE-ACTIVATING PROTEIN NON-CATALYTIC SUBUNIT"/>
    <property type="match status" value="1"/>
</dbReference>
<evidence type="ECO:0000259" key="6">
    <source>
        <dbReference type="Pfam" id="PF14656"/>
    </source>
</evidence>
<protein>
    <submittedName>
        <fullName evidence="7">Rab3 GTPase-activating protein non-catalytic subunit</fullName>
    </submittedName>
</protein>